<accession>A0ACC2M1Z1</accession>
<sequence length="215" mass="24497">MVKGSADPIIIHDTSHVFTRRRPRSSLDASTRSQPRSHSSSEWHNFSSPKIKDMYEKPSKASTNLLDSEDKKTDIKKLLKEIEYLGSSHMSWKERKQMENRNVVNLGGKPPKSHLLPLSVAKFRMKKQKEREEKMLQEGLILGKYGTHGNTKKRLEKRKADDQILKASEGHFKNGILNVKHLLGGASSSRKEDDAHKVSKGKRKGKGRKGKKKHQ</sequence>
<comment type="caution">
    <text evidence="1">The sequence shown here is derived from an EMBL/GenBank/DDBJ whole genome shotgun (WGS) entry which is preliminary data.</text>
</comment>
<gene>
    <name evidence="1" type="ORF">MRB53_016391</name>
</gene>
<proteinExistence type="predicted"/>
<dbReference type="Proteomes" id="UP001234297">
    <property type="component" value="Chromosome 5"/>
</dbReference>
<organism evidence="1 2">
    <name type="scientific">Persea americana</name>
    <name type="common">Avocado</name>
    <dbReference type="NCBI Taxonomy" id="3435"/>
    <lineage>
        <taxon>Eukaryota</taxon>
        <taxon>Viridiplantae</taxon>
        <taxon>Streptophyta</taxon>
        <taxon>Embryophyta</taxon>
        <taxon>Tracheophyta</taxon>
        <taxon>Spermatophyta</taxon>
        <taxon>Magnoliopsida</taxon>
        <taxon>Magnoliidae</taxon>
        <taxon>Laurales</taxon>
        <taxon>Lauraceae</taxon>
        <taxon>Persea</taxon>
    </lineage>
</organism>
<name>A0ACC2M1Z1_PERAE</name>
<protein>
    <submittedName>
        <fullName evidence="1">Uncharacterized protein</fullName>
    </submittedName>
</protein>
<dbReference type="EMBL" id="CM056813">
    <property type="protein sequence ID" value="KAJ8639697.1"/>
    <property type="molecule type" value="Genomic_DNA"/>
</dbReference>
<evidence type="ECO:0000313" key="1">
    <source>
        <dbReference type="EMBL" id="KAJ8639697.1"/>
    </source>
</evidence>
<reference evidence="1 2" key="1">
    <citation type="journal article" date="2022" name="Hortic Res">
        <title>A haplotype resolved chromosomal level avocado genome allows analysis of novel avocado genes.</title>
        <authorList>
            <person name="Nath O."/>
            <person name="Fletcher S.J."/>
            <person name="Hayward A."/>
            <person name="Shaw L.M."/>
            <person name="Masouleh A.K."/>
            <person name="Furtado A."/>
            <person name="Henry R.J."/>
            <person name="Mitter N."/>
        </authorList>
    </citation>
    <scope>NUCLEOTIDE SEQUENCE [LARGE SCALE GENOMIC DNA]</scope>
    <source>
        <strain evidence="2">cv. Hass</strain>
    </source>
</reference>
<evidence type="ECO:0000313" key="2">
    <source>
        <dbReference type="Proteomes" id="UP001234297"/>
    </source>
</evidence>
<keyword evidence="2" id="KW-1185">Reference proteome</keyword>